<dbReference type="Gene3D" id="2.90.10.10">
    <property type="entry name" value="Bulb-type lectin domain"/>
    <property type="match status" value="1"/>
</dbReference>
<dbReference type="AlphaFoldDB" id="D8RXZ4"/>
<dbReference type="PROSITE" id="PS50927">
    <property type="entry name" value="BULB_LECTIN"/>
    <property type="match status" value="1"/>
</dbReference>
<keyword evidence="3" id="KW-1185">Reference proteome</keyword>
<evidence type="ECO:0000313" key="2">
    <source>
        <dbReference type="EMBL" id="EFJ22818.1"/>
    </source>
</evidence>
<dbReference type="KEGG" id="smo:SELMODRAFT_19170"/>
<name>D8RXZ4_SELML</name>
<accession>D8RXZ4</accession>
<gene>
    <name evidence="2" type="ORF">SELMODRAFT_19170</name>
</gene>
<dbReference type="Gramene" id="EFJ22818">
    <property type="protein sequence ID" value="EFJ22818"/>
    <property type="gene ID" value="SELMODRAFT_19170"/>
</dbReference>
<dbReference type="HOGENOM" id="CLU_164480_2_2_1"/>
<reference evidence="2 3" key="1">
    <citation type="journal article" date="2011" name="Science">
        <title>The Selaginella genome identifies genetic changes associated with the evolution of vascular plants.</title>
        <authorList>
            <person name="Banks J.A."/>
            <person name="Nishiyama T."/>
            <person name="Hasebe M."/>
            <person name="Bowman J.L."/>
            <person name="Gribskov M."/>
            <person name="dePamphilis C."/>
            <person name="Albert V.A."/>
            <person name="Aono N."/>
            <person name="Aoyama T."/>
            <person name="Ambrose B.A."/>
            <person name="Ashton N.W."/>
            <person name="Axtell M.J."/>
            <person name="Barker E."/>
            <person name="Barker M.S."/>
            <person name="Bennetzen J.L."/>
            <person name="Bonawitz N.D."/>
            <person name="Chapple C."/>
            <person name="Cheng C."/>
            <person name="Correa L.G."/>
            <person name="Dacre M."/>
            <person name="DeBarry J."/>
            <person name="Dreyer I."/>
            <person name="Elias M."/>
            <person name="Engstrom E.M."/>
            <person name="Estelle M."/>
            <person name="Feng L."/>
            <person name="Finet C."/>
            <person name="Floyd S.K."/>
            <person name="Frommer W.B."/>
            <person name="Fujita T."/>
            <person name="Gramzow L."/>
            <person name="Gutensohn M."/>
            <person name="Harholt J."/>
            <person name="Hattori M."/>
            <person name="Heyl A."/>
            <person name="Hirai T."/>
            <person name="Hiwatashi Y."/>
            <person name="Ishikawa M."/>
            <person name="Iwata M."/>
            <person name="Karol K.G."/>
            <person name="Koehler B."/>
            <person name="Kolukisaoglu U."/>
            <person name="Kubo M."/>
            <person name="Kurata T."/>
            <person name="Lalonde S."/>
            <person name="Li K."/>
            <person name="Li Y."/>
            <person name="Litt A."/>
            <person name="Lyons E."/>
            <person name="Manning G."/>
            <person name="Maruyama T."/>
            <person name="Michael T.P."/>
            <person name="Mikami K."/>
            <person name="Miyazaki S."/>
            <person name="Morinaga S."/>
            <person name="Murata T."/>
            <person name="Mueller-Roeber B."/>
            <person name="Nelson D.R."/>
            <person name="Obara M."/>
            <person name="Oguri Y."/>
            <person name="Olmstead R.G."/>
            <person name="Onodera N."/>
            <person name="Petersen B.L."/>
            <person name="Pils B."/>
            <person name="Prigge M."/>
            <person name="Rensing S.A."/>
            <person name="Riano-Pachon D.M."/>
            <person name="Roberts A.W."/>
            <person name="Sato Y."/>
            <person name="Scheller H.V."/>
            <person name="Schulz B."/>
            <person name="Schulz C."/>
            <person name="Shakirov E.V."/>
            <person name="Shibagaki N."/>
            <person name="Shinohara N."/>
            <person name="Shippen D.E."/>
            <person name="Soerensen I."/>
            <person name="Sotooka R."/>
            <person name="Sugimoto N."/>
            <person name="Sugita M."/>
            <person name="Sumikawa N."/>
            <person name="Tanurdzic M."/>
            <person name="Theissen G."/>
            <person name="Ulvskov P."/>
            <person name="Wakazuki S."/>
            <person name="Weng J.K."/>
            <person name="Willats W.W."/>
            <person name="Wipf D."/>
            <person name="Wolf P.G."/>
            <person name="Yang L."/>
            <person name="Zimmer A.D."/>
            <person name="Zhu Q."/>
            <person name="Mitros T."/>
            <person name="Hellsten U."/>
            <person name="Loque D."/>
            <person name="Otillar R."/>
            <person name="Salamov A."/>
            <person name="Schmutz J."/>
            <person name="Shapiro H."/>
            <person name="Lindquist E."/>
            <person name="Lucas S."/>
            <person name="Rokhsar D."/>
            <person name="Grigoriev I.V."/>
        </authorList>
    </citation>
    <scope>NUCLEOTIDE SEQUENCE [LARGE SCALE GENOMIC DNA]</scope>
</reference>
<dbReference type="InterPro" id="IPR001480">
    <property type="entry name" value="Bulb-type_lectin_dom"/>
</dbReference>
<feature type="domain" description="Bulb-type lectin" evidence="1">
    <location>
        <begin position="1"/>
        <end position="72"/>
    </location>
</feature>
<dbReference type="SUPFAM" id="SSF51110">
    <property type="entry name" value="alpha-D-mannose-specific plant lectins"/>
    <property type="match status" value="1"/>
</dbReference>
<dbReference type="Proteomes" id="UP000001514">
    <property type="component" value="Unassembled WGS sequence"/>
</dbReference>
<feature type="non-terminal residue" evidence="2">
    <location>
        <position position="72"/>
    </location>
</feature>
<evidence type="ECO:0000259" key="1">
    <source>
        <dbReference type="PROSITE" id="PS50927"/>
    </source>
</evidence>
<protein>
    <recommendedName>
        <fullName evidence="1">Bulb-type lectin domain-containing protein</fullName>
    </recommendedName>
</protein>
<proteinExistence type="predicted"/>
<dbReference type="InterPro" id="IPR036426">
    <property type="entry name" value="Bulb-type_lectin_dom_sf"/>
</dbReference>
<sequence>SNGKNILYLDLKCNLVFYSQQILIWNSNTSRYRLSNCFLLLQLDGNLVLYSGKNSLWETNTNCKTSNGCVLL</sequence>
<organism evidence="3">
    <name type="scientific">Selaginella moellendorffii</name>
    <name type="common">Spikemoss</name>
    <dbReference type="NCBI Taxonomy" id="88036"/>
    <lineage>
        <taxon>Eukaryota</taxon>
        <taxon>Viridiplantae</taxon>
        <taxon>Streptophyta</taxon>
        <taxon>Embryophyta</taxon>
        <taxon>Tracheophyta</taxon>
        <taxon>Lycopodiopsida</taxon>
        <taxon>Selaginellales</taxon>
        <taxon>Selaginellaceae</taxon>
        <taxon>Selaginella</taxon>
    </lineage>
</organism>
<evidence type="ECO:0000313" key="3">
    <source>
        <dbReference type="Proteomes" id="UP000001514"/>
    </source>
</evidence>
<dbReference type="EMBL" id="GL377594">
    <property type="protein sequence ID" value="EFJ22818.1"/>
    <property type="molecule type" value="Genomic_DNA"/>
</dbReference>
<dbReference type="InParanoid" id="D8RXZ4"/>
<feature type="non-terminal residue" evidence="2">
    <location>
        <position position="1"/>
    </location>
</feature>